<dbReference type="EMBL" id="FOOX01000005">
    <property type="protein sequence ID" value="SFG50491.1"/>
    <property type="molecule type" value="Genomic_DNA"/>
</dbReference>
<feature type="region of interest" description="Disordered" evidence="1">
    <location>
        <begin position="40"/>
        <end position="95"/>
    </location>
</feature>
<dbReference type="PANTHER" id="PTHR10587:SF78">
    <property type="entry name" value="PEPTIDOGLYCAN-N-ACETYLMURAMIC ACID DEACETYLASE PDAA"/>
    <property type="match status" value="1"/>
</dbReference>
<organism evidence="3 4">
    <name type="scientific">Desulfotruncus arcticus DSM 17038</name>
    <dbReference type="NCBI Taxonomy" id="1121424"/>
    <lineage>
        <taxon>Bacteria</taxon>
        <taxon>Bacillati</taxon>
        <taxon>Bacillota</taxon>
        <taxon>Clostridia</taxon>
        <taxon>Eubacteriales</taxon>
        <taxon>Desulfallaceae</taxon>
        <taxon>Desulfotruncus</taxon>
    </lineage>
</organism>
<dbReference type="NCBIfam" id="TIGR02884">
    <property type="entry name" value="spore_pdaA"/>
    <property type="match status" value="1"/>
</dbReference>
<dbReference type="InterPro" id="IPR050248">
    <property type="entry name" value="Polysacc_deacetylase_ArnD"/>
</dbReference>
<dbReference type="PANTHER" id="PTHR10587">
    <property type="entry name" value="GLYCOSYL TRANSFERASE-RELATED"/>
    <property type="match status" value="1"/>
</dbReference>
<dbReference type="Proteomes" id="UP000199337">
    <property type="component" value="Unassembled WGS sequence"/>
</dbReference>
<dbReference type="InterPro" id="IPR011330">
    <property type="entry name" value="Glyco_hydro/deAcase_b/a-brl"/>
</dbReference>
<dbReference type="Gene3D" id="3.20.20.370">
    <property type="entry name" value="Glycoside hydrolase/deacetylase"/>
    <property type="match status" value="1"/>
</dbReference>
<dbReference type="AlphaFoldDB" id="A0A1I2SKS2"/>
<feature type="domain" description="NodB homology" evidence="2">
    <location>
        <begin position="140"/>
        <end position="320"/>
    </location>
</feature>
<dbReference type="GO" id="GO:0005975">
    <property type="term" value="P:carbohydrate metabolic process"/>
    <property type="evidence" value="ECO:0007669"/>
    <property type="project" value="InterPro"/>
</dbReference>
<dbReference type="GO" id="GO:0016020">
    <property type="term" value="C:membrane"/>
    <property type="evidence" value="ECO:0007669"/>
    <property type="project" value="TreeGrafter"/>
</dbReference>
<keyword evidence="4" id="KW-1185">Reference proteome</keyword>
<dbReference type="CDD" id="cd10948">
    <property type="entry name" value="CE4_BsPdaA_like"/>
    <property type="match status" value="1"/>
</dbReference>
<protein>
    <submittedName>
        <fullName evidence="3">Peptidoglycan-N-acetylmuramic acid deacetylase</fullName>
    </submittedName>
</protein>
<evidence type="ECO:0000313" key="4">
    <source>
        <dbReference type="Proteomes" id="UP000199337"/>
    </source>
</evidence>
<sequence length="328" mass="36787">MKQFFNKKFYIPALVVLVILFGLALKSNLDVVKEIKPASNVEEENTTDKTVSINKEPLSSNVSSPDIAFDKPVPNSAITEPETKPTNTNQQKDSISALSNSKAGWGLKTNNEHQQPEIPTSINSLLKKYKAYWIGNPEDKIVYLTFDEGYENGYTPKILDILKSNDVKAAFFVTGHYVKTQPDLVKRMVDEGHIVGNHTDSHPSMPDISDEQIKQELQIVENEYQNITDIKGMTYLRPPKGEYSERTLALTSEMGYSSIFWSIALVDWVPMPNGSDQAYQGVMDKLHNGAVILLHAISKDDTEALDKIIKDVKAQGYTFKTLDDLVKE</sequence>
<dbReference type="Pfam" id="PF01522">
    <property type="entry name" value="Polysacc_deac_1"/>
    <property type="match status" value="1"/>
</dbReference>
<gene>
    <name evidence="3" type="ORF">SAMN05660649_01863</name>
</gene>
<reference evidence="4" key="1">
    <citation type="submission" date="2016-10" db="EMBL/GenBank/DDBJ databases">
        <authorList>
            <person name="Varghese N."/>
            <person name="Submissions S."/>
        </authorList>
    </citation>
    <scope>NUCLEOTIDE SEQUENCE [LARGE SCALE GENOMIC DNA]</scope>
    <source>
        <strain evidence="4">DSM 17038</strain>
    </source>
</reference>
<proteinExistence type="predicted"/>
<dbReference type="PROSITE" id="PS51677">
    <property type="entry name" value="NODB"/>
    <property type="match status" value="1"/>
</dbReference>
<dbReference type="InterPro" id="IPR002509">
    <property type="entry name" value="NODB_dom"/>
</dbReference>
<feature type="compositionally biased region" description="Polar residues" evidence="1">
    <location>
        <begin position="84"/>
        <end position="95"/>
    </location>
</feature>
<evidence type="ECO:0000256" key="1">
    <source>
        <dbReference type="SAM" id="MobiDB-lite"/>
    </source>
</evidence>
<dbReference type="STRING" id="341036.SAMN05660649_01863"/>
<dbReference type="GO" id="GO:0016810">
    <property type="term" value="F:hydrolase activity, acting on carbon-nitrogen (but not peptide) bonds"/>
    <property type="evidence" value="ECO:0007669"/>
    <property type="project" value="InterPro"/>
</dbReference>
<name>A0A1I2SKS2_9FIRM</name>
<accession>A0A1I2SKS2</accession>
<dbReference type="SUPFAM" id="SSF88713">
    <property type="entry name" value="Glycoside hydrolase/deacetylase"/>
    <property type="match status" value="1"/>
</dbReference>
<dbReference type="InterPro" id="IPR014235">
    <property type="entry name" value="Spore_PdaA"/>
</dbReference>
<evidence type="ECO:0000313" key="3">
    <source>
        <dbReference type="EMBL" id="SFG50491.1"/>
    </source>
</evidence>
<evidence type="ECO:0000259" key="2">
    <source>
        <dbReference type="PROSITE" id="PS51677"/>
    </source>
</evidence>
<feature type="compositionally biased region" description="Polar residues" evidence="1">
    <location>
        <begin position="48"/>
        <end position="64"/>
    </location>
</feature>